<dbReference type="STRING" id="142842.SAMN02745118_01011"/>
<evidence type="ECO:0000256" key="3">
    <source>
        <dbReference type="ARBA" id="ARBA00022692"/>
    </source>
</evidence>
<feature type="domain" description="MacB-like periplasmic core" evidence="9">
    <location>
        <begin position="18"/>
        <end position="206"/>
    </location>
</feature>
<proteinExistence type="inferred from homology"/>
<feature type="transmembrane region" description="Helical" evidence="7">
    <location>
        <begin position="256"/>
        <end position="280"/>
    </location>
</feature>
<keyword evidence="11" id="KW-1185">Reference proteome</keyword>
<evidence type="ECO:0000259" key="9">
    <source>
        <dbReference type="Pfam" id="PF12704"/>
    </source>
</evidence>
<reference evidence="11" key="1">
    <citation type="submission" date="2017-02" db="EMBL/GenBank/DDBJ databases">
        <authorList>
            <person name="Varghese N."/>
            <person name="Submissions S."/>
        </authorList>
    </citation>
    <scope>NUCLEOTIDE SEQUENCE [LARGE SCALE GENOMIC DNA]</scope>
    <source>
        <strain evidence="11">ATCC BAA-73</strain>
    </source>
</reference>
<dbReference type="GO" id="GO:0022857">
    <property type="term" value="F:transmembrane transporter activity"/>
    <property type="evidence" value="ECO:0007669"/>
    <property type="project" value="TreeGrafter"/>
</dbReference>
<keyword evidence="5 7" id="KW-0472">Membrane</keyword>
<keyword evidence="2" id="KW-1003">Cell membrane</keyword>
<dbReference type="Pfam" id="PF12704">
    <property type="entry name" value="MacB_PCD"/>
    <property type="match status" value="1"/>
</dbReference>
<evidence type="ECO:0000256" key="7">
    <source>
        <dbReference type="SAM" id="Phobius"/>
    </source>
</evidence>
<evidence type="ECO:0000256" key="1">
    <source>
        <dbReference type="ARBA" id="ARBA00004651"/>
    </source>
</evidence>
<comment type="subcellular location">
    <subcellularLocation>
        <location evidence="1">Cell membrane</location>
        <topology evidence="1">Multi-pass membrane protein</topology>
    </subcellularLocation>
</comment>
<feature type="transmembrane region" description="Helical" evidence="7">
    <location>
        <begin position="339"/>
        <end position="363"/>
    </location>
</feature>
<dbReference type="EMBL" id="FUWM01000007">
    <property type="protein sequence ID" value="SJZ48987.1"/>
    <property type="molecule type" value="Genomic_DNA"/>
</dbReference>
<dbReference type="InterPro" id="IPR050250">
    <property type="entry name" value="Macrolide_Exporter_MacB"/>
</dbReference>
<feature type="transmembrane region" description="Helical" evidence="7">
    <location>
        <begin position="20"/>
        <end position="41"/>
    </location>
</feature>
<dbReference type="AlphaFoldDB" id="A0A1T4L372"/>
<evidence type="ECO:0000259" key="8">
    <source>
        <dbReference type="Pfam" id="PF02687"/>
    </source>
</evidence>
<accession>A0A1T4L372</accession>
<feature type="domain" description="ABC3 transporter permease C-terminal" evidence="8">
    <location>
        <begin position="259"/>
        <end position="369"/>
    </location>
</feature>
<name>A0A1T4L372_9FIRM</name>
<organism evidence="10 11">
    <name type="scientific">Selenihalanaerobacter shriftii</name>
    <dbReference type="NCBI Taxonomy" id="142842"/>
    <lineage>
        <taxon>Bacteria</taxon>
        <taxon>Bacillati</taxon>
        <taxon>Bacillota</taxon>
        <taxon>Clostridia</taxon>
        <taxon>Halanaerobiales</taxon>
        <taxon>Halobacteroidaceae</taxon>
        <taxon>Selenihalanaerobacter</taxon>
    </lineage>
</organism>
<evidence type="ECO:0000313" key="10">
    <source>
        <dbReference type="EMBL" id="SJZ48987.1"/>
    </source>
</evidence>
<evidence type="ECO:0000256" key="5">
    <source>
        <dbReference type="ARBA" id="ARBA00023136"/>
    </source>
</evidence>
<gene>
    <name evidence="10" type="ORF">SAMN02745118_01011</name>
</gene>
<evidence type="ECO:0000256" key="6">
    <source>
        <dbReference type="ARBA" id="ARBA00038076"/>
    </source>
</evidence>
<dbReference type="PANTHER" id="PTHR30572:SF4">
    <property type="entry name" value="ABC TRANSPORTER PERMEASE YTRF"/>
    <property type="match status" value="1"/>
</dbReference>
<evidence type="ECO:0000256" key="2">
    <source>
        <dbReference type="ARBA" id="ARBA00022475"/>
    </source>
</evidence>
<feature type="transmembrane region" description="Helical" evidence="7">
    <location>
        <begin position="300"/>
        <end position="327"/>
    </location>
</feature>
<dbReference type="GO" id="GO:0005886">
    <property type="term" value="C:plasma membrane"/>
    <property type="evidence" value="ECO:0007669"/>
    <property type="project" value="UniProtKB-SubCell"/>
</dbReference>
<keyword evidence="4 7" id="KW-1133">Transmembrane helix</keyword>
<keyword evidence="3 7" id="KW-0812">Transmembrane</keyword>
<sequence length="380" mass="41676">MFLRMVGKAFKERKSRIAIAFFAIVVGVGIITSLFSVYYDISIKMSKELRAYGANLILAPKTQAKNKDMNIQQLNKVVNKFDEDKLVGYRPNLYGIAEATSKGVLDAKKPVVLVGTWFDQVKKVNPYWKVKGQLLANKKISDEIVMGKEAARKLGYNIGDQVTISVEETGEKKEFIVSGIITTGSKADSRVFVNLEVAQRLLDKQNEIDIAYYSLLGQNLNSKVTKINKTLTGLELKAIKKIASSEGKILTKIKSLMYLVVMIILLSTLLCVSTTMMTIVTERKEEIGLKKALGAENSNVIIEFLTEAAILGGIGGLVGYGLGFLGAQAIGQSVFDSYISFRFMVVPASFIFAVLVSCFASIIPVRMVVDVDPAVVLKGE</sequence>
<dbReference type="PANTHER" id="PTHR30572">
    <property type="entry name" value="MEMBRANE COMPONENT OF TRANSPORTER-RELATED"/>
    <property type="match status" value="1"/>
</dbReference>
<dbReference type="InterPro" id="IPR003838">
    <property type="entry name" value="ABC3_permease_C"/>
</dbReference>
<evidence type="ECO:0000256" key="4">
    <source>
        <dbReference type="ARBA" id="ARBA00022989"/>
    </source>
</evidence>
<evidence type="ECO:0000313" key="11">
    <source>
        <dbReference type="Proteomes" id="UP000190625"/>
    </source>
</evidence>
<protein>
    <submittedName>
        <fullName evidence="10">Putative ABC transport system permease protein</fullName>
    </submittedName>
</protein>
<dbReference type="InterPro" id="IPR025857">
    <property type="entry name" value="MacB_PCD"/>
</dbReference>
<dbReference type="Pfam" id="PF02687">
    <property type="entry name" value="FtsX"/>
    <property type="match status" value="1"/>
</dbReference>
<dbReference type="Proteomes" id="UP000190625">
    <property type="component" value="Unassembled WGS sequence"/>
</dbReference>
<comment type="similarity">
    <text evidence="6">Belongs to the ABC-4 integral membrane protein family.</text>
</comment>